<reference evidence="3" key="1">
    <citation type="submission" date="2016-10" db="EMBL/GenBank/DDBJ databases">
        <authorList>
            <person name="Varghese N."/>
            <person name="Submissions S."/>
        </authorList>
    </citation>
    <scope>NUCLEOTIDE SEQUENCE [LARGE SCALE GENOMIC DNA]</scope>
    <source>
        <strain evidence="3">CGMCC 1.6474</strain>
    </source>
</reference>
<name>A0A1I4FIF3_9HYPH</name>
<organism evidence="2 3">
    <name type="scientific">Methylorubrum salsuginis</name>
    <dbReference type="NCBI Taxonomy" id="414703"/>
    <lineage>
        <taxon>Bacteria</taxon>
        <taxon>Pseudomonadati</taxon>
        <taxon>Pseudomonadota</taxon>
        <taxon>Alphaproteobacteria</taxon>
        <taxon>Hyphomicrobiales</taxon>
        <taxon>Methylobacteriaceae</taxon>
        <taxon>Methylorubrum</taxon>
    </lineage>
</organism>
<feature type="transmembrane region" description="Helical" evidence="1">
    <location>
        <begin position="6"/>
        <end position="26"/>
    </location>
</feature>
<keyword evidence="1" id="KW-0812">Transmembrane</keyword>
<accession>A0A1I4FIF3</accession>
<evidence type="ECO:0000313" key="2">
    <source>
        <dbReference type="EMBL" id="SFL17714.1"/>
    </source>
</evidence>
<proteinExistence type="predicted"/>
<dbReference type="Proteomes" id="UP000198804">
    <property type="component" value="Unassembled WGS sequence"/>
</dbReference>
<protein>
    <submittedName>
        <fullName evidence="2">Uncharacterized protein</fullName>
    </submittedName>
</protein>
<dbReference type="RefSeq" id="WP_091946777.1">
    <property type="nucleotide sequence ID" value="NZ_FOSV01000010.1"/>
</dbReference>
<gene>
    <name evidence="2" type="ORF">SAMN04488125_11060</name>
</gene>
<dbReference type="AlphaFoldDB" id="A0A1I4FIF3"/>
<dbReference type="EMBL" id="FOSV01000010">
    <property type="protein sequence ID" value="SFL17714.1"/>
    <property type="molecule type" value="Genomic_DNA"/>
</dbReference>
<evidence type="ECO:0000313" key="3">
    <source>
        <dbReference type="Proteomes" id="UP000198804"/>
    </source>
</evidence>
<dbReference type="STRING" id="414703.SAMN04488125_11060"/>
<sequence length="98" mass="10131">MSGDPVPYIAFGASLLFLATSVHYALRPFFRPAPPARRRACPTLLPANSNEAPVPNLVPPAAARSFDLTATAIAIAGPGSIFTAAAVGVLCARTLGWL</sequence>
<keyword evidence="1" id="KW-1133">Transmembrane helix</keyword>
<keyword evidence="3" id="KW-1185">Reference proteome</keyword>
<keyword evidence="1" id="KW-0472">Membrane</keyword>
<evidence type="ECO:0000256" key="1">
    <source>
        <dbReference type="SAM" id="Phobius"/>
    </source>
</evidence>